<dbReference type="Pfam" id="PF15316">
    <property type="entry name" value="MDFI"/>
    <property type="match status" value="1"/>
</dbReference>
<keyword evidence="4" id="KW-1185">Reference proteome</keyword>
<comment type="caution">
    <text evidence="3">The sequence shown here is derived from an EMBL/GenBank/DDBJ whole genome shotgun (WGS) entry which is preliminary data.</text>
</comment>
<dbReference type="AlphaFoldDB" id="A0AAV6SWS2"/>
<evidence type="ECO:0000313" key="4">
    <source>
        <dbReference type="Proteomes" id="UP000693946"/>
    </source>
</evidence>
<dbReference type="InterPro" id="IPR026134">
    <property type="entry name" value="MDFI/MDFIC"/>
</dbReference>
<evidence type="ECO:0000256" key="1">
    <source>
        <dbReference type="ARBA" id="ARBA00025778"/>
    </source>
</evidence>
<evidence type="ECO:0000313" key="3">
    <source>
        <dbReference type="EMBL" id="KAG7521991.1"/>
    </source>
</evidence>
<feature type="region of interest" description="Disordered" evidence="2">
    <location>
        <begin position="80"/>
        <end position="113"/>
    </location>
</feature>
<dbReference type="GO" id="GO:0010468">
    <property type="term" value="P:regulation of gene expression"/>
    <property type="evidence" value="ECO:0007669"/>
    <property type="project" value="UniProtKB-ARBA"/>
</dbReference>
<accession>A0AAV6SWS2</accession>
<dbReference type="Proteomes" id="UP000693946">
    <property type="component" value="Linkage Group LG10"/>
</dbReference>
<proteinExistence type="inferred from homology"/>
<gene>
    <name evidence="3" type="ORF">JOB18_010953</name>
</gene>
<evidence type="ECO:0008006" key="5">
    <source>
        <dbReference type="Google" id="ProtNLM"/>
    </source>
</evidence>
<evidence type="ECO:0000256" key="2">
    <source>
        <dbReference type="SAM" id="MobiDB-lite"/>
    </source>
</evidence>
<dbReference type="EMBL" id="JAGKHQ010000002">
    <property type="protein sequence ID" value="KAG7521991.1"/>
    <property type="molecule type" value="Genomic_DNA"/>
</dbReference>
<sequence>MLPGDHLPVDDKDDQGKQTKGCVSLEEILPVREPVCRGNTVPTDLIITQPVAASQGAVELTSTSCPQCGLTVPDQRLLAVPRGQSKPQDSTSSVYTNSSRKSRKSRSTHTPAATPSDSCFQLLLACLSCQCSVVLLSLLEACSSCLNTLCSSCCNACNRCCSAVQEAPMEEFNCHTHCHSVLFESCCEPTECLEFCVDCCEICHRT</sequence>
<feature type="compositionally biased region" description="Polar residues" evidence="2">
    <location>
        <begin position="85"/>
        <end position="97"/>
    </location>
</feature>
<organism evidence="3 4">
    <name type="scientific">Solea senegalensis</name>
    <name type="common">Senegalese sole</name>
    <dbReference type="NCBI Taxonomy" id="28829"/>
    <lineage>
        <taxon>Eukaryota</taxon>
        <taxon>Metazoa</taxon>
        <taxon>Chordata</taxon>
        <taxon>Craniata</taxon>
        <taxon>Vertebrata</taxon>
        <taxon>Euteleostomi</taxon>
        <taxon>Actinopterygii</taxon>
        <taxon>Neopterygii</taxon>
        <taxon>Teleostei</taxon>
        <taxon>Neoteleostei</taxon>
        <taxon>Acanthomorphata</taxon>
        <taxon>Carangaria</taxon>
        <taxon>Pleuronectiformes</taxon>
        <taxon>Pleuronectoidei</taxon>
        <taxon>Soleidae</taxon>
        <taxon>Solea</taxon>
    </lineage>
</organism>
<protein>
    <recommendedName>
        <fullName evidence="5">MyoD family inhibitor domain containing</fullName>
    </recommendedName>
</protein>
<comment type="similarity">
    <text evidence="1">Belongs to the MDFI family.</text>
</comment>
<name>A0AAV6SWS2_SOLSE</name>
<reference evidence="3 4" key="1">
    <citation type="journal article" date="2021" name="Sci. Rep.">
        <title>Chromosome anchoring in Senegalese sole (Solea senegalensis) reveals sex-associated markers and genome rearrangements in flatfish.</title>
        <authorList>
            <person name="Guerrero-Cozar I."/>
            <person name="Gomez-Garrido J."/>
            <person name="Berbel C."/>
            <person name="Martinez-Blanch J.F."/>
            <person name="Alioto T."/>
            <person name="Claros M.G."/>
            <person name="Gagnaire P.A."/>
            <person name="Manchado M."/>
        </authorList>
    </citation>
    <scope>NUCLEOTIDE SEQUENCE [LARGE SCALE GENOMIC DNA]</scope>
    <source>
        <strain evidence="3">Sse05_10M</strain>
    </source>
</reference>